<dbReference type="EMBL" id="BBMN01000001">
    <property type="protein sequence ID" value="GAL03295.1"/>
    <property type="molecule type" value="Genomic_DNA"/>
</dbReference>
<evidence type="ECO:0000313" key="4">
    <source>
        <dbReference type="EMBL" id="GAL03295.1"/>
    </source>
</evidence>
<evidence type="ECO:0000313" key="5">
    <source>
        <dbReference type="Proteomes" id="UP000029227"/>
    </source>
</evidence>
<comment type="caution">
    <text evidence="4">The sequence shown here is derived from an EMBL/GenBank/DDBJ whole genome shotgun (WGS) entry which is preliminary data.</text>
</comment>
<keyword evidence="2" id="KW-0732">Signal</keyword>
<name>A0A090QJG6_9GAMM</name>
<protein>
    <submittedName>
        <fullName evidence="4">Secreted trypsin-like serine protease</fullName>
    </submittedName>
</protein>
<dbReference type="GO" id="GO:0004252">
    <property type="term" value="F:serine-type endopeptidase activity"/>
    <property type="evidence" value="ECO:0007669"/>
    <property type="project" value="InterPro"/>
</dbReference>
<dbReference type="AlphaFoldDB" id="A0A090QJG6"/>
<sequence>MKKAFLALATAMCLPAMAVNASNITPYVVGGDPVTDISTQSWMASLRIVSMDNAHNCGASVIADNWLVTAAHCVVTPGSNGKYMVIPPQHLNVAVGSATIDLSDVAHLYSVSHVVVHPDYMPDGDFEQDYNGDIIVNKTGLYSDIALLRVHRSFPADSVTPITLASPEIATEIDTRLAAEWDAANRVKNTSVSGWGAVDPGASEAPNTLQQAELTFLPIADCFQLIEQGNSIHGSLKAHLISRRSVLSRLKFVMILRSLSRIRNWMKTATRLSKIRFIPEIMVPIRVKVTVAVHCVHKMQMVTGCRSVLSAVG</sequence>
<organism evidence="4 5">
    <name type="scientific">Photobacterium aphoticum</name>
    <dbReference type="NCBI Taxonomy" id="754436"/>
    <lineage>
        <taxon>Bacteria</taxon>
        <taxon>Pseudomonadati</taxon>
        <taxon>Pseudomonadota</taxon>
        <taxon>Gammaproteobacteria</taxon>
        <taxon>Vibrionales</taxon>
        <taxon>Vibrionaceae</taxon>
        <taxon>Photobacterium</taxon>
    </lineage>
</organism>
<dbReference type="InterPro" id="IPR001254">
    <property type="entry name" value="Trypsin_dom"/>
</dbReference>
<reference evidence="4 5" key="1">
    <citation type="journal article" date="2014" name="Genome Announc.">
        <title>Draft Genome Sequences of Two Vibrionaceae Species, Vibrio ponticus C121 and Photobacterium aphoticum C119, Isolated as Coral Reef Microbiota.</title>
        <authorList>
            <person name="Al-saari N."/>
            <person name="Meirelles P.M."/>
            <person name="Mino S."/>
            <person name="Suda W."/>
            <person name="Oshima K."/>
            <person name="Hattori M."/>
            <person name="Ohkuma M."/>
            <person name="Thompson F.L."/>
            <person name="Gomez-Gil B."/>
            <person name="Sawabe T."/>
            <person name="Sawabe T."/>
        </authorList>
    </citation>
    <scope>NUCLEOTIDE SEQUENCE [LARGE SCALE GENOMIC DNA]</scope>
    <source>
        <strain evidence="4 5">JCM 19237</strain>
    </source>
</reference>
<evidence type="ECO:0000256" key="2">
    <source>
        <dbReference type="SAM" id="SignalP"/>
    </source>
</evidence>
<keyword evidence="1" id="KW-1015">Disulfide bond</keyword>
<dbReference type="PROSITE" id="PS50240">
    <property type="entry name" value="TRYPSIN_DOM"/>
    <property type="match status" value="1"/>
</dbReference>
<dbReference type="Proteomes" id="UP000029227">
    <property type="component" value="Unassembled WGS sequence"/>
</dbReference>
<proteinExistence type="predicted"/>
<dbReference type="GO" id="GO:0006508">
    <property type="term" value="P:proteolysis"/>
    <property type="evidence" value="ECO:0007669"/>
    <property type="project" value="UniProtKB-KW"/>
</dbReference>
<keyword evidence="4" id="KW-0645">Protease</keyword>
<evidence type="ECO:0000256" key="1">
    <source>
        <dbReference type="ARBA" id="ARBA00023157"/>
    </source>
</evidence>
<dbReference type="SMART" id="SM00020">
    <property type="entry name" value="Tryp_SPc"/>
    <property type="match status" value="1"/>
</dbReference>
<evidence type="ECO:0000259" key="3">
    <source>
        <dbReference type="PROSITE" id="PS50240"/>
    </source>
</evidence>
<dbReference type="eggNOG" id="COG5640">
    <property type="taxonomic scope" value="Bacteria"/>
</dbReference>
<keyword evidence="4" id="KW-0378">Hydrolase</keyword>
<feature type="chain" id="PRO_5001861902" evidence="2">
    <location>
        <begin position="19"/>
        <end position="313"/>
    </location>
</feature>
<dbReference type="InterPro" id="IPR018114">
    <property type="entry name" value="TRYPSIN_HIS"/>
</dbReference>
<dbReference type="InterPro" id="IPR051487">
    <property type="entry name" value="Ser/Thr_Proteases_Immune/Dev"/>
</dbReference>
<gene>
    <name evidence="4" type="ORF">JCM19237_6188</name>
</gene>
<dbReference type="Pfam" id="PF00089">
    <property type="entry name" value="Trypsin"/>
    <property type="match status" value="1"/>
</dbReference>
<dbReference type="PANTHER" id="PTHR24256">
    <property type="entry name" value="TRYPTASE-RELATED"/>
    <property type="match status" value="1"/>
</dbReference>
<dbReference type="STRING" id="754436.JCM19237_6188"/>
<feature type="signal peptide" evidence="2">
    <location>
        <begin position="1"/>
        <end position="18"/>
    </location>
</feature>
<dbReference type="InterPro" id="IPR043504">
    <property type="entry name" value="Peptidase_S1_PA_chymotrypsin"/>
</dbReference>
<accession>A0A090QJG6</accession>
<dbReference type="Gene3D" id="2.40.10.10">
    <property type="entry name" value="Trypsin-like serine proteases"/>
    <property type="match status" value="1"/>
</dbReference>
<dbReference type="PROSITE" id="PS00134">
    <property type="entry name" value="TRYPSIN_HIS"/>
    <property type="match status" value="1"/>
</dbReference>
<dbReference type="SUPFAM" id="SSF50494">
    <property type="entry name" value="Trypsin-like serine proteases"/>
    <property type="match status" value="1"/>
</dbReference>
<feature type="domain" description="Peptidase S1" evidence="3">
    <location>
        <begin position="28"/>
        <end position="271"/>
    </location>
</feature>
<dbReference type="InterPro" id="IPR009003">
    <property type="entry name" value="Peptidase_S1_PA"/>
</dbReference>